<dbReference type="RefSeq" id="WP_147851391.1">
    <property type="nucleotide sequence ID" value="NZ_VDUZ01000056.1"/>
</dbReference>
<feature type="compositionally biased region" description="Pro residues" evidence="1">
    <location>
        <begin position="10"/>
        <end position="32"/>
    </location>
</feature>
<evidence type="ECO:0000256" key="1">
    <source>
        <dbReference type="SAM" id="MobiDB-lite"/>
    </source>
</evidence>
<evidence type="ECO:0000313" key="2">
    <source>
        <dbReference type="EMBL" id="TXL70597.1"/>
    </source>
</evidence>
<comment type="caution">
    <text evidence="2">The sequence shown here is derived from an EMBL/GenBank/DDBJ whole genome shotgun (WGS) entry which is preliminary data.</text>
</comment>
<reference evidence="2 3" key="1">
    <citation type="submission" date="2019-06" db="EMBL/GenBank/DDBJ databases">
        <title>New taxonomy in bacterial strain CC-CFT640, isolated from vineyard.</title>
        <authorList>
            <person name="Lin S.-Y."/>
            <person name="Tsai C.-F."/>
            <person name="Young C.-C."/>
        </authorList>
    </citation>
    <scope>NUCLEOTIDE SEQUENCE [LARGE SCALE GENOMIC DNA]</scope>
    <source>
        <strain evidence="2 3">CC-CFT640</strain>
    </source>
</reference>
<dbReference type="Proteomes" id="UP000321638">
    <property type="component" value="Unassembled WGS sequence"/>
</dbReference>
<feature type="region of interest" description="Disordered" evidence="1">
    <location>
        <begin position="1"/>
        <end position="69"/>
    </location>
</feature>
<dbReference type="EMBL" id="VDUZ01000056">
    <property type="protein sequence ID" value="TXL70597.1"/>
    <property type="molecule type" value="Genomic_DNA"/>
</dbReference>
<protein>
    <submittedName>
        <fullName evidence="2">Uncharacterized protein</fullName>
    </submittedName>
</protein>
<keyword evidence="3" id="KW-1185">Reference proteome</keyword>
<feature type="compositionally biased region" description="Basic and acidic residues" evidence="1">
    <location>
        <begin position="46"/>
        <end position="69"/>
    </location>
</feature>
<organism evidence="2 3">
    <name type="scientific">Vineibacter terrae</name>
    <dbReference type="NCBI Taxonomy" id="2586908"/>
    <lineage>
        <taxon>Bacteria</taxon>
        <taxon>Pseudomonadati</taxon>
        <taxon>Pseudomonadota</taxon>
        <taxon>Alphaproteobacteria</taxon>
        <taxon>Hyphomicrobiales</taxon>
        <taxon>Vineibacter</taxon>
    </lineage>
</organism>
<proteinExistence type="predicted"/>
<gene>
    <name evidence="2" type="ORF">FHP25_33635</name>
</gene>
<sequence length="69" mass="7689">MSNPSRPARPASPPPRPADTPPPKIKDPPQPPQGGDRPGETPVELPPRDPALRKIGPEDEDRWRRDDER</sequence>
<name>A0A5C8PBG8_9HYPH</name>
<accession>A0A5C8PBG8</accession>
<dbReference type="AlphaFoldDB" id="A0A5C8PBG8"/>
<evidence type="ECO:0000313" key="3">
    <source>
        <dbReference type="Proteomes" id="UP000321638"/>
    </source>
</evidence>